<evidence type="ECO:0000259" key="4">
    <source>
        <dbReference type="PROSITE" id="PS50932"/>
    </source>
</evidence>
<name>A0A255GP59_9ACTN</name>
<dbReference type="PROSITE" id="PS50932">
    <property type="entry name" value="HTH_LACI_2"/>
    <property type="match status" value="1"/>
</dbReference>
<dbReference type="SUPFAM" id="SSF53822">
    <property type="entry name" value="Periplasmic binding protein-like I"/>
    <property type="match status" value="1"/>
</dbReference>
<evidence type="ECO:0000313" key="6">
    <source>
        <dbReference type="Proteomes" id="UP000216311"/>
    </source>
</evidence>
<accession>A0A255GP59</accession>
<keyword evidence="3" id="KW-0804">Transcription</keyword>
<dbReference type="SMART" id="SM00354">
    <property type="entry name" value="HTH_LACI"/>
    <property type="match status" value="1"/>
</dbReference>
<organism evidence="5 6">
    <name type="scientific">Enemella dayhoffiae</name>
    <dbReference type="NCBI Taxonomy" id="2016507"/>
    <lineage>
        <taxon>Bacteria</taxon>
        <taxon>Bacillati</taxon>
        <taxon>Actinomycetota</taxon>
        <taxon>Actinomycetes</taxon>
        <taxon>Propionibacteriales</taxon>
        <taxon>Propionibacteriaceae</taxon>
        <taxon>Enemella</taxon>
    </lineage>
</organism>
<dbReference type="PANTHER" id="PTHR30146">
    <property type="entry name" value="LACI-RELATED TRANSCRIPTIONAL REPRESSOR"/>
    <property type="match status" value="1"/>
</dbReference>
<dbReference type="AlphaFoldDB" id="A0A255GP59"/>
<comment type="caution">
    <text evidence="5">The sequence shown here is derived from an EMBL/GenBank/DDBJ whole genome shotgun (WGS) entry which is preliminary data.</text>
</comment>
<dbReference type="InterPro" id="IPR010982">
    <property type="entry name" value="Lambda_DNA-bd_dom_sf"/>
</dbReference>
<reference evidence="5 6" key="1">
    <citation type="submission" date="2017-07" db="EMBL/GenBank/DDBJ databases">
        <title>Draft whole genome sequences of clinical Proprionibacteriaceae strains.</title>
        <authorList>
            <person name="Bernier A.-M."/>
            <person name="Bernard K."/>
            <person name="Domingo M.-C."/>
        </authorList>
    </citation>
    <scope>NUCLEOTIDE SEQUENCE [LARGE SCALE GENOMIC DNA]</scope>
    <source>
        <strain evidence="5 6">NML 130396</strain>
    </source>
</reference>
<dbReference type="GO" id="GO:0003700">
    <property type="term" value="F:DNA-binding transcription factor activity"/>
    <property type="evidence" value="ECO:0007669"/>
    <property type="project" value="TreeGrafter"/>
</dbReference>
<dbReference type="InterPro" id="IPR046335">
    <property type="entry name" value="LacI/GalR-like_sensor"/>
</dbReference>
<dbReference type="OrthoDB" id="59108at2"/>
<dbReference type="Pfam" id="PF00356">
    <property type="entry name" value="LacI"/>
    <property type="match status" value="1"/>
</dbReference>
<proteinExistence type="predicted"/>
<dbReference type="InterPro" id="IPR000843">
    <property type="entry name" value="HTH_LacI"/>
</dbReference>
<keyword evidence="1" id="KW-0805">Transcription regulation</keyword>
<dbReference type="Pfam" id="PF13377">
    <property type="entry name" value="Peripla_BP_3"/>
    <property type="match status" value="1"/>
</dbReference>
<keyword evidence="6" id="KW-1185">Reference proteome</keyword>
<evidence type="ECO:0000256" key="2">
    <source>
        <dbReference type="ARBA" id="ARBA00023125"/>
    </source>
</evidence>
<evidence type="ECO:0000313" key="5">
    <source>
        <dbReference type="EMBL" id="OYO17192.1"/>
    </source>
</evidence>
<evidence type="ECO:0000256" key="1">
    <source>
        <dbReference type="ARBA" id="ARBA00023015"/>
    </source>
</evidence>
<dbReference type="Proteomes" id="UP000216311">
    <property type="component" value="Unassembled WGS sequence"/>
</dbReference>
<dbReference type="CDD" id="cd01392">
    <property type="entry name" value="HTH_LacI"/>
    <property type="match status" value="1"/>
</dbReference>
<dbReference type="Gene3D" id="3.40.50.2300">
    <property type="match status" value="2"/>
</dbReference>
<dbReference type="SUPFAM" id="SSF47413">
    <property type="entry name" value="lambda repressor-like DNA-binding domains"/>
    <property type="match status" value="1"/>
</dbReference>
<feature type="domain" description="HTH lacI-type" evidence="4">
    <location>
        <begin position="4"/>
        <end position="59"/>
    </location>
</feature>
<evidence type="ECO:0000256" key="3">
    <source>
        <dbReference type="ARBA" id="ARBA00023163"/>
    </source>
</evidence>
<keyword evidence="2" id="KW-0238">DNA-binding</keyword>
<sequence length="352" mass="37403">MSRVTIKTVAKAVGVSAATVSNAYNKPDQLSAALRERVLAKAAELGYDGPNAAAQSLRSGRANAIGVLLSYHLPYAFSDPFAVDFLAGLSEACSEQRAALVLLPLAGEPDQEPDLGALRRANIDGLTEICLTHVVASVNELTRRRGLPFVGTFINPDNDYVAIDDVDAGRLLGEHLHRLGHRDVTVLWDSARPPGSSPREVPADASTTSHYEQLDRMWVDRFRGVAEGMPGARFRLVEGGINSLESGRTAGAYALDQATRSTAIVCMSDVMALGVLDAMRARGLSAPGDVSVCGIDDIAAATSAGLTTVHQPSHEKGLRVGRLLLDPSLTERQVILPVELVVRRSTGPAPRT</sequence>
<dbReference type="GO" id="GO:0000976">
    <property type="term" value="F:transcription cis-regulatory region binding"/>
    <property type="evidence" value="ECO:0007669"/>
    <property type="project" value="TreeGrafter"/>
</dbReference>
<gene>
    <name evidence="5" type="ORF">CGZ93_16585</name>
</gene>
<dbReference type="PANTHER" id="PTHR30146:SF138">
    <property type="entry name" value="TRANSCRIPTIONAL REGULATORY PROTEIN"/>
    <property type="match status" value="1"/>
</dbReference>
<dbReference type="RefSeq" id="WP_094365271.1">
    <property type="nucleotide sequence ID" value="NZ_NMVQ01000046.1"/>
</dbReference>
<protein>
    <submittedName>
        <fullName evidence="5">LacI family transcriptional regulator</fullName>
    </submittedName>
</protein>
<dbReference type="Gene3D" id="1.10.260.40">
    <property type="entry name" value="lambda repressor-like DNA-binding domains"/>
    <property type="match status" value="1"/>
</dbReference>
<dbReference type="InterPro" id="IPR028082">
    <property type="entry name" value="Peripla_BP_I"/>
</dbReference>
<dbReference type="CDD" id="cd06279">
    <property type="entry name" value="PBP1_LacI-like"/>
    <property type="match status" value="1"/>
</dbReference>
<dbReference type="EMBL" id="NMVQ01000046">
    <property type="protein sequence ID" value="OYO17192.1"/>
    <property type="molecule type" value="Genomic_DNA"/>
</dbReference>